<protein>
    <submittedName>
        <fullName evidence="1">Uncharacterized protein</fullName>
    </submittedName>
</protein>
<evidence type="ECO:0000313" key="2">
    <source>
        <dbReference type="Proteomes" id="UP001291653"/>
    </source>
</evidence>
<dbReference type="Proteomes" id="UP001291653">
    <property type="component" value="Unassembled WGS sequence"/>
</dbReference>
<evidence type="ECO:0000313" key="1">
    <source>
        <dbReference type="EMBL" id="GLF93838.1"/>
    </source>
</evidence>
<dbReference type="EMBL" id="BSBI01000002">
    <property type="protein sequence ID" value="GLF93838.1"/>
    <property type="molecule type" value="Genomic_DNA"/>
</dbReference>
<comment type="caution">
    <text evidence="1">The sequence shown here is derived from an EMBL/GenBank/DDBJ whole genome shotgun (WGS) entry which is preliminary data.</text>
</comment>
<dbReference type="RefSeq" id="WP_323445921.1">
    <property type="nucleotide sequence ID" value="NZ_BSBI01000002.1"/>
</dbReference>
<keyword evidence="2" id="KW-1185">Reference proteome</keyword>
<accession>A0ABQ5NTZ4</accession>
<name>A0ABQ5NTZ4_9ACTN</name>
<gene>
    <name evidence="1" type="ORF">SYYSPA8_06095</name>
</gene>
<organism evidence="1 2">
    <name type="scientific">Streptomyces yaizuensis</name>
    <dbReference type="NCBI Taxonomy" id="2989713"/>
    <lineage>
        <taxon>Bacteria</taxon>
        <taxon>Bacillati</taxon>
        <taxon>Actinomycetota</taxon>
        <taxon>Actinomycetes</taxon>
        <taxon>Kitasatosporales</taxon>
        <taxon>Streptomycetaceae</taxon>
        <taxon>Streptomyces</taxon>
    </lineage>
</organism>
<sequence>MTTPHQPSPSSVETATCVLAGALTRALQEDGDTFGVRRSLDAWGDRTGGLAAVRVLGADVLTPFVLTGRPLPAEDAALVRTAVRAHPAPRHQPLEAALWGARDAALVRALAALGVDGAAGWEGLAPAPPSSGGLAPDWMSLTAILVPLASAAHPFTDAVLRSQLAGRRLDLSRGLVRALLRRDLLSAARMARWLVLDATTPAAAPELVAPALEHLAVLGADDPRVLLEVAVARRLMARTAC</sequence>
<reference evidence="1 2" key="1">
    <citation type="submission" date="2022-10" db="EMBL/GenBank/DDBJ databases">
        <title>Draft genome sequence of Streptomyces sp. YSPA8.</title>
        <authorList>
            <person name="Moriuchi R."/>
            <person name="Dohra H."/>
            <person name="Yamamura H."/>
            <person name="Kodani S."/>
        </authorList>
    </citation>
    <scope>NUCLEOTIDE SEQUENCE [LARGE SCALE GENOMIC DNA]</scope>
    <source>
        <strain evidence="1 2">YSPA8</strain>
    </source>
</reference>
<proteinExistence type="predicted"/>